<evidence type="ECO:0000313" key="2">
    <source>
        <dbReference type="EMBL" id="MEJ5946998.1"/>
    </source>
</evidence>
<reference evidence="2 3" key="1">
    <citation type="journal article" date="2017" name="Int. J. Syst. Evol. Microbiol.">
        <title>Pseudokineococcus basanitobsidens sp. nov., isolated from volcanic rock.</title>
        <authorList>
            <person name="Lee D.W."/>
            <person name="Park M.Y."/>
            <person name="Kim J.J."/>
            <person name="Kim B.S."/>
        </authorList>
    </citation>
    <scope>NUCLEOTIDE SEQUENCE [LARGE SCALE GENOMIC DNA]</scope>
    <source>
        <strain evidence="2 3">DSM 103726</strain>
    </source>
</reference>
<dbReference type="RefSeq" id="WP_339576371.1">
    <property type="nucleotide sequence ID" value="NZ_JBBIAA010000049.1"/>
</dbReference>
<gene>
    <name evidence="2" type="ORF">WDZ17_17015</name>
</gene>
<accession>A0ABU8RQ37</accession>
<comment type="caution">
    <text evidence="2">The sequence shown here is derived from an EMBL/GenBank/DDBJ whole genome shotgun (WGS) entry which is preliminary data.</text>
</comment>
<proteinExistence type="predicted"/>
<protein>
    <submittedName>
        <fullName evidence="2">TniQ family protein</fullName>
    </submittedName>
</protein>
<dbReference type="Proteomes" id="UP001387100">
    <property type="component" value="Unassembled WGS sequence"/>
</dbReference>
<dbReference type="Pfam" id="PF06527">
    <property type="entry name" value="TniQ"/>
    <property type="match status" value="1"/>
</dbReference>
<dbReference type="EMBL" id="JBBIAA010000049">
    <property type="protein sequence ID" value="MEJ5946998.1"/>
    <property type="molecule type" value="Genomic_DNA"/>
</dbReference>
<feature type="domain" description="TniQ" evidence="1">
    <location>
        <begin position="2"/>
        <end position="133"/>
    </location>
</feature>
<keyword evidence="3" id="KW-1185">Reference proteome</keyword>
<name>A0ABU8RQ37_9ACTN</name>
<sequence>MRPAEGEQVTSWLVRTGHRYDLSPQQLLAAMGVPTTLTRIATVEEHVGRNRDVIAAHFGLRGLALGARGDVLAYCLNSLLGTYRYLYLDHRTHIITAKGSRYCPMCLADNGGAWLERWRSPLYPVCFEHDVLLERHCPTCGRPPWSTGGWMVRTRESWSCTEAAPGERPRRARTFSCGEDLRTAPTRSATPQQLETARLIESLALSAVRDADESLEVAGVSSDRLDYFTALLELLDERNHGERTVFEVSGDPEVVIEGLGVALRVLDAPDVTSCAAVADSYGLLDPNGSHTPIAGDTRGRARHPLLGAIRLLSVAEHLSPAAQLTFRTGRLRPRYPVSDRRPRHPAEPVAEQIPLAWIPQQLWPGVLAPHIADEDYKARACAAMFLARLGTPRPWQLIAVDLGLPRSFAAYPPALLRRLRATGTWPDFLRSLETLADQLIESPPPIDYSERRWNANDTDLVTKVMHYALEHAPHPGRYDGPTKHLIQVFWELYTGSDLRLAPEPFGLAEHVHPHHQAVRARIGTGHDDLFAAAAIHLAEATTTGSSDIPLWWQPP</sequence>
<dbReference type="InterPro" id="IPR009492">
    <property type="entry name" value="TniQ"/>
</dbReference>
<organism evidence="2 3">
    <name type="scientific">Pseudokineococcus basanitobsidens</name>
    <dbReference type="NCBI Taxonomy" id="1926649"/>
    <lineage>
        <taxon>Bacteria</taxon>
        <taxon>Bacillati</taxon>
        <taxon>Actinomycetota</taxon>
        <taxon>Actinomycetes</taxon>
        <taxon>Kineosporiales</taxon>
        <taxon>Kineosporiaceae</taxon>
        <taxon>Pseudokineococcus</taxon>
    </lineage>
</organism>
<evidence type="ECO:0000313" key="3">
    <source>
        <dbReference type="Proteomes" id="UP001387100"/>
    </source>
</evidence>
<evidence type="ECO:0000259" key="1">
    <source>
        <dbReference type="Pfam" id="PF06527"/>
    </source>
</evidence>